<dbReference type="InterPro" id="IPR029479">
    <property type="entry name" value="Nitroreductase"/>
</dbReference>
<dbReference type="RefSeq" id="WP_069830663.1">
    <property type="nucleotide sequence ID" value="NZ_MDJD01000047.1"/>
</dbReference>
<dbReference type="InterPro" id="IPR052544">
    <property type="entry name" value="Bacteriocin_Proc_Enz"/>
</dbReference>
<evidence type="ECO:0000259" key="1">
    <source>
        <dbReference type="Pfam" id="PF00881"/>
    </source>
</evidence>
<evidence type="ECO:0000313" key="3">
    <source>
        <dbReference type="Proteomes" id="UP000095713"/>
    </source>
</evidence>
<dbReference type="CDD" id="cd02142">
    <property type="entry name" value="McbC_SagB-like_oxidoreductase"/>
    <property type="match status" value="1"/>
</dbReference>
<accession>A0A1E5T828</accession>
<dbReference type="Gene3D" id="3.40.109.10">
    <property type="entry name" value="NADH Oxidase"/>
    <property type="match status" value="1"/>
</dbReference>
<proteinExistence type="predicted"/>
<evidence type="ECO:0000313" key="2">
    <source>
        <dbReference type="EMBL" id="OEK07535.1"/>
    </source>
</evidence>
<dbReference type="NCBIfam" id="TIGR03605">
    <property type="entry name" value="antibiot_sagB"/>
    <property type="match status" value="1"/>
</dbReference>
<dbReference type="GO" id="GO:0016491">
    <property type="term" value="F:oxidoreductase activity"/>
    <property type="evidence" value="ECO:0007669"/>
    <property type="project" value="InterPro"/>
</dbReference>
<dbReference type="Proteomes" id="UP000095713">
    <property type="component" value="Unassembled WGS sequence"/>
</dbReference>
<dbReference type="OrthoDB" id="9801593at2"/>
<reference evidence="2 3" key="1">
    <citation type="submission" date="2016-05" db="EMBL/GenBank/DDBJ databases">
        <title>Draft Genome Sequence of Algibacter sp. Strain SK-16 Isolated from the Surface Water of Aburatsubo Inlet.</title>
        <authorList>
            <person name="Wong S.-K."/>
            <person name="Yoshizawa S."/>
            <person name="Nakajima Y."/>
            <person name="Ogura Y."/>
            <person name="Tetsuya H."/>
            <person name="Hamasaki K."/>
        </authorList>
    </citation>
    <scope>NUCLEOTIDE SEQUENCE [LARGE SCALE GENOMIC DNA]</scope>
    <source>
        <strain evidence="2 3">SK-16</strain>
    </source>
</reference>
<gene>
    <name evidence="2" type="ORF">A8C32_17210</name>
</gene>
<dbReference type="PANTHER" id="PTHR43745:SF2">
    <property type="entry name" value="NITROREDUCTASE MJ1384-RELATED"/>
    <property type="match status" value="1"/>
</dbReference>
<dbReference type="InterPro" id="IPR020051">
    <property type="entry name" value="SagB-type_dehydrogenase"/>
</dbReference>
<keyword evidence="3" id="KW-1185">Reference proteome</keyword>
<protein>
    <recommendedName>
        <fullName evidence="1">Nitroreductase domain-containing protein</fullName>
    </recommendedName>
</protein>
<dbReference type="Pfam" id="PF00881">
    <property type="entry name" value="Nitroreductase"/>
    <property type="match status" value="1"/>
</dbReference>
<comment type="caution">
    <text evidence="2">The sequence shown here is derived from an EMBL/GenBank/DDBJ whole genome shotgun (WGS) entry which is preliminary data.</text>
</comment>
<dbReference type="SUPFAM" id="SSF55469">
    <property type="entry name" value="FMN-dependent nitroreductase-like"/>
    <property type="match status" value="1"/>
</dbReference>
<dbReference type="STRING" id="1849968.A8C32_17210"/>
<dbReference type="AlphaFoldDB" id="A0A1E5T828"/>
<dbReference type="InterPro" id="IPR000415">
    <property type="entry name" value="Nitroreductase-like"/>
</dbReference>
<feature type="domain" description="Nitroreductase" evidence="1">
    <location>
        <begin position="94"/>
        <end position="277"/>
    </location>
</feature>
<organism evidence="2 3">
    <name type="scientific">Flavivirga aquatica</name>
    <dbReference type="NCBI Taxonomy" id="1849968"/>
    <lineage>
        <taxon>Bacteria</taxon>
        <taxon>Pseudomonadati</taxon>
        <taxon>Bacteroidota</taxon>
        <taxon>Flavobacteriia</taxon>
        <taxon>Flavobacteriales</taxon>
        <taxon>Flavobacteriaceae</taxon>
        <taxon>Flavivirga</taxon>
    </lineage>
</organism>
<dbReference type="EMBL" id="MDJD01000047">
    <property type="protein sequence ID" value="OEK07535.1"/>
    <property type="molecule type" value="Genomic_DNA"/>
</dbReference>
<name>A0A1E5T828_9FLAO</name>
<dbReference type="PANTHER" id="PTHR43745">
    <property type="entry name" value="NITROREDUCTASE MJ1384-RELATED"/>
    <property type="match status" value="1"/>
</dbReference>
<sequence length="280" mass="31480">MEPKTLDHYLNKNNTSVEQVYREEMKNMVEIFHENTKQSEALKPLFLNSILKHLYDENQILADSLNHKNYVFKPSLKLPPANTIEKTLHEISSQRSSHRNYKAGPLSDQELSDLLTSLRVTRESISSVNSKAKLCLRTYASAGGLYPVEIYVFRPNEQYTNWQSYYYSLKKHELSLISPSINPEDLYQNIGTSESTQEIGAIIVLTGIFERSVHKYGSLGYRFALTEAGGMLQQLGLASAGLGLGSIVWGGANDDKINELIEVNGVDETMLNCLLVGKID</sequence>